<evidence type="ECO:0000256" key="5">
    <source>
        <dbReference type="ARBA" id="ARBA00022679"/>
    </source>
</evidence>
<dbReference type="SMART" id="SM00388">
    <property type="entry name" value="HisKA"/>
    <property type="match status" value="1"/>
</dbReference>
<evidence type="ECO:0000313" key="16">
    <source>
        <dbReference type="Proteomes" id="UP001065265"/>
    </source>
</evidence>
<proteinExistence type="predicted"/>
<feature type="domain" description="PAS" evidence="14">
    <location>
        <begin position="16"/>
        <end position="86"/>
    </location>
</feature>
<evidence type="ECO:0000256" key="4">
    <source>
        <dbReference type="ARBA" id="ARBA00022553"/>
    </source>
</evidence>
<dbReference type="Pfam" id="PF00989">
    <property type="entry name" value="PAS"/>
    <property type="match status" value="1"/>
</dbReference>
<dbReference type="PANTHER" id="PTHR42878:SF7">
    <property type="entry name" value="SENSOR HISTIDINE KINASE GLRK"/>
    <property type="match status" value="1"/>
</dbReference>
<dbReference type="SUPFAM" id="SSF55874">
    <property type="entry name" value="ATPase domain of HSP90 chaperone/DNA topoisomerase II/histidine kinase"/>
    <property type="match status" value="1"/>
</dbReference>
<evidence type="ECO:0000256" key="12">
    <source>
        <dbReference type="ARBA" id="ARBA00023136"/>
    </source>
</evidence>
<keyword evidence="10" id="KW-1133">Transmembrane helix</keyword>
<dbReference type="SMART" id="SM00091">
    <property type="entry name" value="PAS"/>
    <property type="match status" value="1"/>
</dbReference>
<dbReference type="Gene3D" id="1.10.287.130">
    <property type="match status" value="1"/>
</dbReference>
<keyword evidence="6" id="KW-0812">Transmembrane</keyword>
<keyword evidence="16" id="KW-1185">Reference proteome</keyword>
<dbReference type="Proteomes" id="UP001065265">
    <property type="component" value="Chromosome"/>
</dbReference>
<evidence type="ECO:0000259" key="14">
    <source>
        <dbReference type="PROSITE" id="PS50112"/>
    </source>
</evidence>
<dbReference type="SUPFAM" id="SSF55785">
    <property type="entry name" value="PYP-like sensor domain (PAS domain)"/>
    <property type="match status" value="1"/>
</dbReference>
<dbReference type="InterPro" id="IPR000014">
    <property type="entry name" value="PAS"/>
</dbReference>
<evidence type="ECO:0000256" key="2">
    <source>
        <dbReference type="ARBA" id="ARBA00004141"/>
    </source>
</evidence>
<evidence type="ECO:0000256" key="1">
    <source>
        <dbReference type="ARBA" id="ARBA00000085"/>
    </source>
</evidence>
<evidence type="ECO:0000256" key="8">
    <source>
        <dbReference type="ARBA" id="ARBA00022777"/>
    </source>
</evidence>
<evidence type="ECO:0000256" key="3">
    <source>
        <dbReference type="ARBA" id="ARBA00012438"/>
    </source>
</evidence>
<sequence length="385" mass="42290">MNFAAERNTRKLLASSEAQLRSILATSPSAMVVIDEWGVICAFSAAAETMFGFRANEVLGRNVNVLMPQPNSTSHDGYIRNYLTSGEPQIIGIGRRVHGRRKDGATFALHLEIGESNAGGRRLFTAFMHDLSAEETSEAELRQLQSELMRQSRVGILTTMATALAHEINQPLAAICNYLEAAQAMMEASPPHYDSTSIRNALRDATKEAGRAGQIVSRLRRFIARGDLQRSLTMPSDLLEQSCALASMEAKERGLRCVVRVSPSEEPILVDPVQIQQVLINLARNAIEAMSESNAPQKIVFSVSVTDGFVRFGVQDSGPGLPPDHKLFIPFNSTKHDGMGLGLSICKTIVEAHGGEIWHEPVEPHGSIFRFTIPVARRDHDDDRH</sequence>
<feature type="domain" description="Histidine kinase" evidence="13">
    <location>
        <begin position="163"/>
        <end position="377"/>
    </location>
</feature>
<dbReference type="Pfam" id="PF02518">
    <property type="entry name" value="HATPase_c"/>
    <property type="match status" value="1"/>
</dbReference>
<keyword evidence="9" id="KW-0067">ATP-binding</keyword>
<keyword evidence="8" id="KW-0418">Kinase</keyword>
<dbReference type="InterPro" id="IPR036097">
    <property type="entry name" value="HisK_dim/P_sf"/>
</dbReference>
<comment type="subcellular location">
    <subcellularLocation>
        <location evidence="2">Membrane</location>
        <topology evidence="2">Multi-pass membrane protein</topology>
    </subcellularLocation>
</comment>
<dbReference type="SUPFAM" id="SSF47384">
    <property type="entry name" value="Homodimeric domain of signal transducing histidine kinase"/>
    <property type="match status" value="1"/>
</dbReference>
<dbReference type="CDD" id="cd00130">
    <property type="entry name" value="PAS"/>
    <property type="match status" value="1"/>
</dbReference>
<dbReference type="InterPro" id="IPR003661">
    <property type="entry name" value="HisK_dim/P_dom"/>
</dbReference>
<evidence type="ECO:0000259" key="13">
    <source>
        <dbReference type="PROSITE" id="PS50109"/>
    </source>
</evidence>
<dbReference type="InterPro" id="IPR003594">
    <property type="entry name" value="HATPase_dom"/>
</dbReference>
<protein>
    <recommendedName>
        <fullName evidence="3">histidine kinase</fullName>
        <ecNumber evidence="3">2.7.13.3</ecNumber>
    </recommendedName>
</protein>
<dbReference type="PRINTS" id="PR00344">
    <property type="entry name" value="BCTRLSENSOR"/>
</dbReference>
<comment type="catalytic activity">
    <reaction evidence="1">
        <text>ATP + protein L-histidine = ADP + protein N-phospho-L-histidine.</text>
        <dbReference type="EC" id="2.7.13.3"/>
    </reaction>
</comment>
<dbReference type="SMART" id="SM00387">
    <property type="entry name" value="HATPase_c"/>
    <property type="match status" value="1"/>
</dbReference>
<keyword evidence="4" id="KW-0597">Phosphoprotein</keyword>
<evidence type="ECO:0000313" key="15">
    <source>
        <dbReference type="EMBL" id="UVI39584.1"/>
    </source>
</evidence>
<dbReference type="Gene3D" id="3.30.450.20">
    <property type="entry name" value="PAS domain"/>
    <property type="match status" value="1"/>
</dbReference>
<dbReference type="InterPro" id="IPR013767">
    <property type="entry name" value="PAS_fold"/>
</dbReference>
<dbReference type="NCBIfam" id="TIGR00229">
    <property type="entry name" value="sensory_box"/>
    <property type="match status" value="1"/>
</dbReference>
<keyword evidence="12" id="KW-0472">Membrane</keyword>
<reference evidence="15" key="1">
    <citation type="submission" date="2022-02" db="EMBL/GenBank/DDBJ databases">
        <title>Qipengyuania spongiae sp. nov., isolated from marine sponge.</title>
        <authorList>
            <person name="Li Z."/>
            <person name="Zhang M."/>
        </authorList>
    </citation>
    <scope>NUCLEOTIDE SEQUENCE</scope>
    <source>
        <strain evidence="15">PHS-Z21</strain>
    </source>
</reference>
<organism evidence="15 16">
    <name type="scientific">Qipengyuania spongiae</name>
    <dbReference type="NCBI Taxonomy" id="2909673"/>
    <lineage>
        <taxon>Bacteria</taxon>
        <taxon>Pseudomonadati</taxon>
        <taxon>Pseudomonadota</taxon>
        <taxon>Alphaproteobacteria</taxon>
        <taxon>Sphingomonadales</taxon>
        <taxon>Erythrobacteraceae</taxon>
        <taxon>Qipengyuania</taxon>
    </lineage>
</organism>
<dbReference type="InterPro" id="IPR035965">
    <property type="entry name" value="PAS-like_dom_sf"/>
</dbReference>
<dbReference type="Pfam" id="PF00512">
    <property type="entry name" value="HisKA"/>
    <property type="match status" value="1"/>
</dbReference>
<dbReference type="InterPro" id="IPR005467">
    <property type="entry name" value="His_kinase_dom"/>
</dbReference>
<keyword evidence="11" id="KW-0902">Two-component regulatory system</keyword>
<name>A0ABY5SZA0_9SPHN</name>
<accession>A0ABY5SZA0</accession>
<dbReference type="CDD" id="cd00082">
    <property type="entry name" value="HisKA"/>
    <property type="match status" value="1"/>
</dbReference>
<keyword evidence="5" id="KW-0808">Transferase</keyword>
<dbReference type="InterPro" id="IPR036890">
    <property type="entry name" value="HATPase_C_sf"/>
</dbReference>
<dbReference type="Gene3D" id="3.30.565.10">
    <property type="entry name" value="Histidine kinase-like ATPase, C-terminal domain"/>
    <property type="match status" value="1"/>
</dbReference>
<dbReference type="EC" id="2.7.13.3" evidence="3"/>
<evidence type="ECO:0000256" key="10">
    <source>
        <dbReference type="ARBA" id="ARBA00022989"/>
    </source>
</evidence>
<dbReference type="InterPro" id="IPR050351">
    <property type="entry name" value="BphY/WalK/GraS-like"/>
</dbReference>
<keyword evidence="7" id="KW-0547">Nucleotide-binding</keyword>
<gene>
    <name evidence="15" type="ORF">L1F33_01050</name>
</gene>
<evidence type="ECO:0000256" key="7">
    <source>
        <dbReference type="ARBA" id="ARBA00022741"/>
    </source>
</evidence>
<dbReference type="PROSITE" id="PS50109">
    <property type="entry name" value="HIS_KIN"/>
    <property type="match status" value="1"/>
</dbReference>
<evidence type="ECO:0000256" key="9">
    <source>
        <dbReference type="ARBA" id="ARBA00022840"/>
    </source>
</evidence>
<dbReference type="PROSITE" id="PS50112">
    <property type="entry name" value="PAS"/>
    <property type="match status" value="1"/>
</dbReference>
<dbReference type="EMBL" id="CP092471">
    <property type="protein sequence ID" value="UVI39584.1"/>
    <property type="molecule type" value="Genomic_DNA"/>
</dbReference>
<dbReference type="InterPro" id="IPR004358">
    <property type="entry name" value="Sig_transdc_His_kin-like_C"/>
</dbReference>
<evidence type="ECO:0000256" key="6">
    <source>
        <dbReference type="ARBA" id="ARBA00022692"/>
    </source>
</evidence>
<dbReference type="PANTHER" id="PTHR42878">
    <property type="entry name" value="TWO-COMPONENT HISTIDINE KINASE"/>
    <property type="match status" value="1"/>
</dbReference>
<evidence type="ECO:0000256" key="11">
    <source>
        <dbReference type="ARBA" id="ARBA00023012"/>
    </source>
</evidence>
<dbReference type="RefSeq" id="WP_265559096.1">
    <property type="nucleotide sequence ID" value="NZ_CP092471.1"/>
</dbReference>